<evidence type="ECO:0000313" key="4">
    <source>
        <dbReference type="Proteomes" id="UP000681340"/>
    </source>
</evidence>
<dbReference type="AlphaFoldDB" id="A0A919SLG2"/>
<feature type="region of interest" description="Disordered" evidence="1">
    <location>
        <begin position="71"/>
        <end position="159"/>
    </location>
</feature>
<dbReference type="EMBL" id="BOQL01000045">
    <property type="protein sequence ID" value="GIM73607.1"/>
    <property type="molecule type" value="Genomic_DNA"/>
</dbReference>
<feature type="compositionally biased region" description="Basic and acidic residues" evidence="1">
    <location>
        <begin position="99"/>
        <end position="108"/>
    </location>
</feature>
<feature type="compositionally biased region" description="Basic and acidic residues" evidence="1">
    <location>
        <begin position="259"/>
        <end position="270"/>
    </location>
</feature>
<name>A0A919SLG2_9ACTN</name>
<dbReference type="Proteomes" id="UP000681340">
    <property type="component" value="Unassembled WGS sequence"/>
</dbReference>
<feature type="chain" id="PRO_5037485135" evidence="2">
    <location>
        <begin position="25"/>
        <end position="319"/>
    </location>
</feature>
<feature type="region of interest" description="Disordered" evidence="1">
    <location>
        <begin position="208"/>
        <end position="319"/>
    </location>
</feature>
<feature type="signal peptide" evidence="2">
    <location>
        <begin position="1"/>
        <end position="24"/>
    </location>
</feature>
<evidence type="ECO:0000256" key="2">
    <source>
        <dbReference type="SAM" id="SignalP"/>
    </source>
</evidence>
<feature type="compositionally biased region" description="Gly residues" evidence="1">
    <location>
        <begin position="124"/>
        <end position="135"/>
    </location>
</feature>
<sequence>MRKWFYAGAVVGGFLLLGAAPAQADVVPAPAGGLLGSLSGSAGQGLGAAQGLGLDPAGGLNLASPLGGSPLMGVKPGQNSADLTGPAAGGPAQGAARTRTREADDPAGRRPARGSAPADLPVIGGRGSGLTGGSARGNVDGDRTTVADGQSRGGPRTGALGNLIPANLLGGGLLGGGLTPDGRTAPAGQPRESALFDGGVPLLGGLGGLLPANEAPRTLPATGDDAPTGMPAGGTDVDPAVVDPALVDPAPAAPADGRPGQDGKAGKDGSGDQAAGPAADQPVDDPRLHEEPVDDEAGGKKRTFSDGGRPVAGEDEDFR</sequence>
<keyword evidence="4" id="KW-1185">Reference proteome</keyword>
<dbReference type="RefSeq" id="WP_212991613.1">
    <property type="nucleotide sequence ID" value="NZ_BAABEA010000017.1"/>
</dbReference>
<protein>
    <submittedName>
        <fullName evidence="3">Uncharacterized protein</fullName>
    </submittedName>
</protein>
<organism evidence="3 4">
    <name type="scientific">Actinoplanes auranticolor</name>
    <dbReference type="NCBI Taxonomy" id="47988"/>
    <lineage>
        <taxon>Bacteria</taxon>
        <taxon>Bacillati</taxon>
        <taxon>Actinomycetota</taxon>
        <taxon>Actinomycetes</taxon>
        <taxon>Micromonosporales</taxon>
        <taxon>Micromonosporaceae</taxon>
        <taxon>Actinoplanes</taxon>
    </lineage>
</organism>
<evidence type="ECO:0000313" key="3">
    <source>
        <dbReference type="EMBL" id="GIM73607.1"/>
    </source>
</evidence>
<comment type="caution">
    <text evidence="3">The sequence shown here is derived from an EMBL/GenBank/DDBJ whole genome shotgun (WGS) entry which is preliminary data.</text>
</comment>
<evidence type="ECO:0000256" key="1">
    <source>
        <dbReference type="SAM" id="MobiDB-lite"/>
    </source>
</evidence>
<feature type="compositionally biased region" description="Low complexity" evidence="1">
    <location>
        <begin position="236"/>
        <end position="256"/>
    </location>
</feature>
<proteinExistence type="predicted"/>
<keyword evidence="2" id="KW-0732">Signal</keyword>
<reference evidence="3" key="1">
    <citation type="submission" date="2021-03" db="EMBL/GenBank/DDBJ databases">
        <title>Whole genome shotgun sequence of Actinoplanes auranticolor NBRC 12245.</title>
        <authorList>
            <person name="Komaki H."/>
            <person name="Tamura T."/>
        </authorList>
    </citation>
    <scope>NUCLEOTIDE SEQUENCE</scope>
    <source>
        <strain evidence="3">NBRC 12245</strain>
    </source>
</reference>
<gene>
    <name evidence="3" type="ORF">Aau02nite_56810</name>
</gene>
<accession>A0A919SLG2</accession>